<dbReference type="InterPro" id="IPR006145">
    <property type="entry name" value="PsdUridine_synth_RsuA/RluA"/>
</dbReference>
<comment type="catalytic activity">
    <reaction evidence="1 5">
        <text>a uridine in RNA = a pseudouridine in RNA</text>
        <dbReference type="Rhea" id="RHEA:48348"/>
        <dbReference type="Rhea" id="RHEA-COMP:12068"/>
        <dbReference type="Rhea" id="RHEA-COMP:12069"/>
        <dbReference type="ChEBI" id="CHEBI:65314"/>
        <dbReference type="ChEBI" id="CHEBI:65315"/>
    </reaction>
</comment>
<evidence type="ECO:0000256" key="3">
    <source>
        <dbReference type="PIRSR" id="PIRSR606225-1"/>
    </source>
</evidence>
<dbReference type="CDD" id="cd02869">
    <property type="entry name" value="PseudoU_synth_RluA_like"/>
    <property type="match status" value="1"/>
</dbReference>
<dbReference type="KEGG" id="tto:Thethe_02077"/>
<dbReference type="InterPro" id="IPR020103">
    <property type="entry name" value="PsdUridine_synth_cat_dom_sf"/>
</dbReference>
<proteinExistence type="inferred from homology"/>
<dbReference type="PROSITE" id="PS01129">
    <property type="entry name" value="PSI_RLU"/>
    <property type="match status" value="1"/>
</dbReference>
<feature type="domain" description="Pseudouridine synthase RsuA/RluA-like" evidence="6">
    <location>
        <begin position="82"/>
        <end position="229"/>
    </location>
</feature>
<dbReference type="HOGENOM" id="CLU_016902_8_2_9"/>
<keyword evidence="4" id="KW-0694">RNA-binding</keyword>
<dbReference type="GO" id="GO:0003723">
    <property type="term" value="F:RNA binding"/>
    <property type="evidence" value="ECO:0007669"/>
    <property type="project" value="UniProtKB-KW"/>
</dbReference>
<dbReference type="AlphaFoldDB" id="L0ILD7"/>
<dbReference type="RefSeq" id="WP_015312159.1">
    <property type="nucleotide sequence ID" value="NC_019970.1"/>
</dbReference>
<dbReference type="InterPro" id="IPR006225">
    <property type="entry name" value="PsdUridine_synth_RluC/D"/>
</dbReference>
<sequence length="286" mass="32558">MKIIASKEDENLSLKEILINRGFSSTLIRKYKHSGRILVNNEISIVNRIIKKGDIIELYLDDDNVSVKPERMELNICYEDDDILVVNKEAGVVVHPTAGHPENTLANGIAWYYAKKKIKASIRPVNRLDKDTSGLVIFAKNPFMQNYLQIVSPMKKLYVAIVQGNLEEKGTIDLPICRKPGSTIERMVSDDGDRAVTDFFVLKRSEKLSFVKLELKTGRTHQIRVHLSHIGHPIIGDTLYGSDTSYIKRQALHAYRITFRQPFIDKCISIYAPVPEDMKMVLKDAF</sequence>
<dbReference type="Gene3D" id="3.30.2350.10">
    <property type="entry name" value="Pseudouridine synthase"/>
    <property type="match status" value="1"/>
</dbReference>
<evidence type="ECO:0000256" key="5">
    <source>
        <dbReference type="RuleBase" id="RU362028"/>
    </source>
</evidence>
<gene>
    <name evidence="7" type="ORF">Thethe_02077</name>
</gene>
<reference evidence="7 8" key="1">
    <citation type="submission" date="2012-03" db="EMBL/GenBank/DDBJ databases">
        <title>Complete sequence of chromosome of Thermoanaerobacterium thermosaccharolyticum M0795.</title>
        <authorList>
            <consortium name="US DOE Joint Genome Institute"/>
            <person name="Lucas S."/>
            <person name="Han J."/>
            <person name="Lapidus A."/>
            <person name="Cheng J.-F."/>
            <person name="Goodwin L."/>
            <person name="Pitluck S."/>
            <person name="Peters L."/>
            <person name="Teshima H."/>
            <person name="Detter J.C."/>
            <person name="Han C."/>
            <person name="Tapia R."/>
            <person name="Land M."/>
            <person name="Hauser L."/>
            <person name="Kyrpides N."/>
            <person name="Ivanova N."/>
            <person name="Pagani I."/>
            <person name="Feinberg L."/>
            <person name="Folden J."/>
            <person name="Hogsett D."/>
            <person name="Shaw J."/>
            <person name="Woyke T."/>
        </authorList>
    </citation>
    <scope>NUCLEOTIDE SEQUENCE [LARGE SCALE GENOMIC DNA]</scope>
    <source>
        <strain evidence="7 8">M0795</strain>
    </source>
</reference>
<accession>L0ILD7</accession>
<dbReference type="PROSITE" id="PS50889">
    <property type="entry name" value="S4"/>
    <property type="match status" value="1"/>
</dbReference>
<evidence type="ECO:0000256" key="1">
    <source>
        <dbReference type="ARBA" id="ARBA00000073"/>
    </source>
</evidence>
<dbReference type="NCBIfam" id="TIGR00005">
    <property type="entry name" value="rluA_subfam"/>
    <property type="match status" value="1"/>
</dbReference>
<dbReference type="EMBL" id="CP003066">
    <property type="protein sequence ID" value="AGB19668.1"/>
    <property type="molecule type" value="Genomic_DNA"/>
</dbReference>
<dbReference type="PATRIC" id="fig|698948.3.peg.2067"/>
<organism evidence="7 8">
    <name type="scientific">Thermoanaerobacterium thermosaccharolyticum M0795</name>
    <dbReference type="NCBI Taxonomy" id="698948"/>
    <lineage>
        <taxon>Bacteria</taxon>
        <taxon>Bacillati</taxon>
        <taxon>Bacillota</taxon>
        <taxon>Clostridia</taxon>
        <taxon>Thermoanaerobacterales</taxon>
        <taxon>Thermoanaerobacteraceae</taxon>
        <taxon>Thermoanaerobacterium</taxon>
    </lineage>
</organism>
<evidence type="ECO:0000313" key="7">
    <source>
        <dbReference type="EMBL" id="AGB19668.1"/>
    </source>
</evidence>
<dbReference type="SUPFAM" id="SSF55120">
    <property type="entry name" value="Pseudouridine synthase"/>
    <property type="match status" value="1"/>
</dbReference>
<evidence type="ECO:0000256" key="2">
    <source>
        <dbReference type="ARBA" id="ARBA00010876"/>
    </source>
</evidence>
<name>L0ILD7_THETR</name>
<dbReference type="PANTHER" id="PTHR21600:SF71">
    <property type="entry name" value="PSEUDOURIDINE SYNTHASE"/>
    <property type="match status" value="1"/>
</dbReference>
<evidence type="ECO:0000313" key="8">
    <source>
        <dbReference type="Proteomes" id="UP000010845"/>
    </source>
</evidence>
<dbReference type="GO" id="GO:0000455">
    <property type="term" value="P:enzyme-directed rRNA pseudouridine synthesis"/>
    <property type="evidence" value="ECO:0007669"/>
    <property type="project" value="TreeGrafter"/>
</dbReference>
<dbReference type="InterPro" id="IPR006224">
    <property type="entry name" value="PsdUridine_synth_RluA-like_CS"/>
</dbReference>
<dbReference type="EC" id="5.4.99.-" evidence="5"/>
<evidence type="ECO:0000256" key="4">
    <source>
        <dbReference type="PROSITE-ProRule" id="PRU00182"/>
    </source>
</evidence>
<comment type="similarity">
    <text evidence="2 5">Belongs to the pseudouridine synthase RluA family.</text>
</comment>
<protein>
    <recommendedName>
        <fullName evidence="5">Pseudouridine synthase</fullName>
        <ecNumber evidence="5">5.4.99.-</ecNumber>
    </recommendedName>
</protein>
<evidence type="ECO:0000259" key="6">
    <source>
        <dbReference type="Pfam" id="PF00849"/>
    </source>
</evidence>
<dbReference type="Proteomes" id="UP000010845">
    <property type="component" value="Chromosome"/>
</dbReference>
<dbReference type="InterPro" id="IPR050188">
    <property type="entry name" value="RluA_PseudoU_synthase"/>
</dbReference>
<keyword evidence="5" id="KW-0413">Isomerase</keyword>
<feature type="active site" evidence="3">
    <location>
        <position position="129"/>
    </location>
</feature>
<comment type="function">
    <text evidence="5">Responsible for synthesis of pseudouridine from uracil.</text>
</comment>
<dbReference type="GO" id="GO:0140098">
    <property type="term" value="F:catalytic activity, acting on RNA"/>
    <property type="evidence" value="ECO:0007669"/>
    <property type="project" value="UniProtKB-ARBA"/>
</dbReference>
<dbReference type="PANTHER" id="PTHR21600">
    <property type="entry name" value="MITOCHONDRIAL RNA PSEUDOURIDINE SYNTHASE"/>
    <property type="match status" value="1"/>
</dbReference>
<dbReference type="GO" id="GO:0009982">
    <property type="term" value="F:pseudouridine synthase activity"/>
    <property type="evidence" value="ECO:0007669"/>
    <property type="project" value="InterPro"/>
</dbReference>
<dbReference type="Pfam" id="PF00849">
    <property type="entry name" value="PseudoU_synth_2"/>
    <property type="match status" value="1"/>
</dbReference>